<evidence type="ECO:0008006" key="3">
    <source>
        <dbReference type="Google" id="ProtNLM"/>
    </source>
</evidence>
<evidence type="ECO:0000313" key="1">
    <source>
        <dbReference type="EMBL" id="KAL2345505.1"/>
    </source>
</evidence>
<gene>
    <name evidence="1" type="ORF">Fmac_006790</name>
</gene>
<dbReference type="Proteomes" id="UP001603857">
    <property type="component" value="Unassembled WGS sequence"/>
</dbReference>
<comment type="caution">
    <text evidence="1">The sequence shown here is derived from an EMBL/GenBank/DDBJ whole genome shotgun (WGS) entry which is preliminary data.</text>
</comment>
<evidence type="ECO:0000313" key="2">
    <source>
        <dbReference type="Proteomes" id="UP001603857"/>
    </source>
</evidence>
<sequence>MATPPSASSSKMKMHAFSYDPSTFSIVFTALSLVTDHETHCYQFHCEVLKCGAHHAFCFQRSHEFLCGGFFRDDGFC</sequence>
<reference evidence="1 2" key="1">
    <citation type="submission" date="2024-08" db="EMBL/GenBank/DDBJ databases">
        <title>Insights into the chromosomal genome structure of Flemingia macrophylla.</title>
        <authorList>
            <person name="Ding Y."/>
            <person name="Zhao Y."/>
            <person name="Bi W."/>
            <person name="Wu M."/>
            <person name="Zhao G."/>
            <person name="Gong Y."/>
            <person name="Li W."/>
            <person name="Zhang P."/>
        </authorList>
    </citation>
    <scope>NUCLEOTIDE SEQUENCE [LARGE SCALE GENOMIC DNA]</scope>
    <source>
        <strain evidence="1">DYQJB</strain>
        <tissue evidence="1">Leaf</tissue>
    </source>
</reference>
<proteinExistence type="predicted"/>
<dbReference type="EMBL" id="JBGMDY010000002">
    <property type="protein sequence ID" value="KAL2345505.1"/>
    <property type="molecule type" value="Genomic_DNA"/>
</dbReference>
<protein>
    <recommendedName>
        <fullName evidence="3">ZP domain-containing protein</fullName>
    </recommendedName>
</protein>
<dbReference type="AlphaFoldDB" id="A0ABD1NBL7"/>
<accession>A0ABD1NBL7</accession>
<keyword evidence="2" id="KW-1185">Reference proteome</keyword>
<name>A0ABD1NBL7_9FABA</name>
<organism evidence="1 2">
    <name type="scientific">Flemingia macrophylla</name>
    <dbReference type="NCBI Taxonomy" id="520843"/>
    <lineage>
        <taxon>Eukaryota</taxon>
        <taxon>Viridiplantae</taxon>
        <taxon>Streptophyta</taxon>
        <taxon>Embryophyta</taxon>
        <taxon>Tracheophyta</taxon>
        <taxon>Spermatophyta</taxon>
        <taxon>Magnoliopsida</taxon>
        <taxon>eudicotyledons</taxon>
        <taxon>Gunneridae</taxon>
        <taxon>Pentapetalae</taxon>
        <taxon>rosids</taxon>
        <taxon>fabids</taxon>
        <taxon>Fabales</taxon>
        <taxon>Fabaceae</taxon>
        <taxon>Papilionoideae</taxon>
        <taxon>50 kb inversion clade</taxon>
        <taxon>NPAAA clade</taxon>
        <taxon>indigoferoid/millettioid clade</taxon>
        <taxon>Phaseoleae</taxon>
        <taxon>Flemingia</taxon>
    </lineage>
</organism>